<dbReference type="EMBL" id="JAOPGA020000217">
    <property type="protein sequence ID" value="KAL0477686.1"/>
    <property type="molecule type" value="Genomic_DNA"/>
</dbReference>
<evidence type="ECO:0000313" key="1">
    <source>
        <dbReference type="EMBL" id="KAL0477686.1"/>
    </source>
</evidence>
<dbReference type="AlphaFoldDB" id="A0AAW2YJK7"/>
<dbReference type="Proteomes" id="UP001431209">
    <property type="component" value="Unassembled WGS sequence"/>
</dbReference>
<name>A0AAW2YJK7_9EUKA</name>
<comment type="caution">
    <text evidence="1">The sequence shown here is derived from an EMBL/GenBank/DDBJ whole genome shotgun (WGS) entry which is preliminary data.</text>
</comment>
<evidence type="ECO:0000313" key="2">
    <source>
        <dbReference type="Proteomes" id="UP001431209"/>
    </source>
</evidence>
<sequence length="350" mass="39907">MGNKTTHDKSEDLPIEELKQCSNAYELLSVLDKLSNSLQSNQNHTKQFFDDAECISSLESKIEQYALSDINSSVVLLKLLNVLNSTQVESDAVLLNNILYSSITSLILCSLRYYERDHELWTQACQITSNHSKQIFHIAGQELADKLIKINISAMCKFEDLIPDSLIVFGVVLRNSNLKVHYPTIVDSLFVIIDKIYDNESYVVQVFEILCHSTMVDATPTHLKTCLLVIQRLISALKKHKIVNNKYNAMIIDWSTHTCLTSSEIVDIIVKEELKDGIFVLYGDEMLFQVDAEPKAIRLLDLLIMLVKDNRTKKYCKSHKEHFLRAAGILLRFPCEEIQIMSSDLCIMLS</sequence>
<organism evidence="1 2">
    <name type="scientific">Acrasis kona</name>
    <dbReference type="NCBI Taxonomy" id="1008807"/>
    <lineage>
        <taxon>Eukaryota</taxon>
        <taxon>Discoba</taxon>
        <taxon>Heterolobosea</taxon>
        <taxon>Tetramitia</taxon>
        <taxon>Eutetramitia</taxon>
        <taxon>Acrasidae</taxon>
        <taxon>Acrasis</taxon>
    </lineage>
</organism>
<reference evidence="1 2" key="1">
    <citation type="submission" date="2024-03" db="EMBL/GenBank/DDBJ databases">
        <title>The Acrasis kona genome and developmental transcriptomes reveal deep origins of eukaryotic multicellular pathways.</title>
        <authorList>
            <person name="Sheikh S."/>
            <person name="Fu C.-J."/>
            <person name="Brown M.W."/>
            <person name="Baldauf S.L."/>
        </authorList>
    </citation>
    <scope>NUCLEOTIDE SEQUENCE [LARGE SCALE GENOMIC DNA]</scope>
    <source>
        <strain evidence="1 2">ATCC MYA-3509</strain>
    </source>
</reference>
<gene>
    <name evidence="1" type="ORF">AKO1_005528</name>
</gene>
<accession>A0AAW2YJK7</accession>
<protein>
    <submittedName>
        <fullName evidence="1">Tecrl</fullName>
    </submittedName>
</protein>
<keyword evidence="2" id="KW-1185">Reference proteome</keyword>
<proteinExistence type="predicted"/>